<sequence>MKRCTTTERVVNEFECRARDLCAVYLGPISVDCASCAFCTSQDTADDRSVRQSAPITKQ</sequence>
<dbReference type="AlphaFoldDB" id="A0A182FX47"/>
<protein>
    <submittedName>
        <fullName evidence="1">Uncharacterized protein</fullName>
    </submittedName>
</protein>
<name>A0A182FX47_ANOAL</name>
<evidence type="ECO:0000313" key="1">
    <source>
        <dbReference type="EnsemblMetazoa" id="AALB014226-PA"/>
    </source>
</evidence>
<reference evidence="1 2" key="1">
    <citation type="journal article" date="2017" name="G3 (Bethesda)">
        <title>The Physical Genome Mapping of Anopheles albimanus Corrected Scaffold Misassemblies and Identified Interarm Rearrangements in Genus Anopheles.</title>
        <authorList>
            <person name="Artemov G.N."/>
            <person name="Peery A.N."/>
            <person name="Jiang X."/>
            <person name="Tu Z."/>
            <person name="Stegniy V.N."/>
            <person name="Sharakhova M.V."/>
            <person name="Sharakhov I.V."/>
        </authorList>
    </citation>
    <scope>NUCLEOTIDE SEQUENCE [LARGE SCALE GENOMIC DNA]</scope>
    <source>
        <strain evidence="1 2">ALBI9_A</strain>
    </source>
</reference>
<reference evidence="1" key="2">
    <citation type="submission" date="2022-08" db="UniProtKB">
        <authorList>
            <consortium name="EnsemblMetazoa"/>
        </authorList>
    </citation>
    <scope>IDENTIFICATION</scope>
    <source>
        <strain evidence="1">STECLA/ALBI9_A</strain>
    </source>
</reference>
<accession>A0A182FX47</accession>
<proteinExistence type="predicted"/>
<dbReference type="VEuPathDB" id="VectorBase:AALB014226"/>
<dbReference type="EnsemblMetazoa" id="AALB014226-RA">
    <property type="protein sequence ID" value="AALB014226-PA"/>
    <property type="gene ID" value="AALB014226"/>
</dbReference>
<dbReference type="Proteomes" id="UP000069272">
    <property type="component" value="Chromosome 2R"/>
</dbReference>
<evidence type="ECO:0000313" key="2">
    <source>
        <dbReference type="Proteomes" id="UP000069272"/>
    </source>
</evidence>
<keyword evidence="2" id="KW-1185">Reference proteome</keyword>
<organism evidence="1 2">
    <name type="scientific">Anopheles albimanus</name>
    <name type="common">New world malaria mosquito</name>
    <dbReference type="NCBI Taxonomy" id="7167"/>
    <lineage>
        <taxon>Eukaryota</taxon>
        <taxon>Metazoa</taxon>
        <taxon>Ecdysozoa</taxon>
        <taxon>Arthropoda</taxon>
        <taxon>Hexapoda</taxon>
        <taxon>Insecta</taxon>
        <taxon>Pterygota</taxon>
        <taxon>Neoptera</taxon>
        <taxon>Endopterygota</taxon>
        <taxon>Diptera</taxon>
        <taxon>Nematocera</taxon>
        <taxon>Culicoidea</taxon>
        <taxon>Culicidae</taxon>
        <taxon>Anophelinae</taxon>
        <taxon>Anopheles</taxon>
    </lineage>
</organism>